<dbReference type="EMBL" id="JAEFBJ010000006">
    <property type="protein sequence ID" value="KAG7599806.1"/>
    <property type="molecule type" value="Genomic_DNA"/>
</dbReference>
<dbReference type="GeneID" id="27984209"/>
<keyword evidence="4 8" id="KW-0934">Plastid</keyword>
<dbReference type="InterPro" id="IPR000307">
    <property type="entry name" value="Ribosomal_bS16"/>
</dbReference>
<dbReference type="EMBL" id="JAEFBJ010000153">
    <property type="protein sequence ID" value="KAG7528897.1"/>
    <property type="molecule type" value="Genomic_DNA"/>
</dbReference>
<evidence type="ECO:0000256" key="4">
    <source>
        <dbReference type="ARBA" id="ARBA00022640"/>
    </source>
</evidence>
<evidence type="ECO:0000256" key="6">
    <source>
        <dbReference type="ARBA" id="ARBA00023274"/>
    </source>
</evidence>
<dbReference type="Pfam" id="PF00886">
    <property type="entry name" value="Ribosomal_S16"/>
    <property type="match status" value="1"/>
</dbReference>
<organism evidence="8">
    <name type="scientific">Arabidopsis suecica</name>
    <name type="common">Swedish thale-cress</name>
    <name type="synonym">Cardaminopsis suecica</name>
    <dbReference type="NCBI Taxonomy" id="45249"/>
    <lineage>
        <taxon>Eukaryota</taxon>
        <taxon>Viridiplantae</taxon>
        <taxon>Streptophyta</taxon>
        <taxon>Embryophyta</taxon>
        <taxon>Tracheophyta</taxon>
        <taxon>Spermatophyta</taxon>
        <taxon>Magnoliopsida</taxon>
        <taxon>eudicotyledons</taxon>
        <taxon>Gunneridae</taxon>
        <taxon>Pentapetalae</taxon>
        <taxon>rosids</taxon>
        <taxon>malvids</taxon>
        <taxon>Brassicales</taxon>
        <taxon>Brassicaceae</taxon>
        <taxon>Camelineae</taxon>
        <taxon>Arabidopsis</taxon>
    </lineage>
</organism>
<keyword evidence="13" id="KW-1185">Reference proteome</keyword>
<evidence type="ECO:0000256" key="3">
    <source>
        <dbReference type="ARBA" id="ARBA00022528"/>
    </source>
</evidence>
<evidence type="ECO:0000313" key="13">
    <source>
        <dbReference type="Proteomes" id="UP000694251"/>
    </source>
</evidence>
<dbReference type="GO" id="GO:0003735">
    <property type="term" value="F:structural constituent of ribosome"/>
    <property type="evidence" value="ECO:0007669"/>
    <property type="project" value="InterPro"/>
</dbReference>
<dbReference type="SUPFAM" id="SSF54565">
    <property type="entry name" value="Ribosomal protein S16"/>
    <property type="match status" value="1"/>
</dbReference>
<dbReference type="EMBL" id="LT161985">
    <property type="protein sequence ID" value="CZF94868.1"/>
    <property type="molecule type" value="Genomic_DNA"/>
</dbReference>
<reference evidence="11 13" key="2">
    <citation type="submission" date="2020-12" db="EMBL/GenBank/DDBJ databases">
        <title>Concerted genomic and epigenomic changes stabilize Arabidopsis allopolyploids.</title>
        <authorList>
            <person name="Chen Z."/>
        </authorList>
    </citation>
    <scope>NUCLEOTIDE SEQUENCE [LARGE SCALE GENOMIC DNA]</scope>
    <source>
        <strain evidence="11">As9502</strain>
        <tissue evidence="11">Leaf</tissue>
    </source>
</reference>
<keyword evidence="3 8" id="KW-0150">Chloroplast</keyword>
<dbReference type="HAMAP" id="MF_00385">
    <property type="entry name" value="Ribosomal_bS16"/>
    <property type="match status" value="1"/>
</dbReference>
<dbReference type="GO" id="GO:0005739">
    <property type="term" value="C:mitochondrion"/>
    <property type="evidence" value="ECO:0007669"/>
    <property type="project" value="GOC"/>
</dbReference>
<sequence>MVKLRLKRCGRKQRAVYRILAIDVRYRREGRDLSKVGFYDPITNQTFLNLSAILDFLKKGAQPTRTAHDISKKAGIFTE</sequence>
<evidence type="ECO:0000256" key="7">
    <source>
        <dbReference type="HAMAP-Rule" id="MF_00385"/>
    </source>
</evidence>
<dbReference type="FunFam" id="3.30.1320.10:FF:000003">
    <property type="entry name" value="30S ribosomal protein S16, chloroplastic"/>
    <property type="match status" value="1"/>
</dbReference>
<dbReference type="OrthoDB" id="407221at2759"/>
<evidence type="ECO:0000256" key="2">
    <source>
        <dbReference type="ARBA" id="ARBA00006668"/>
    </source>
</evidence>
<reference evidence="8" key="1">
    <citation type="submission" date="2016-01" db="EMBL/GenBank/DDBJ databases">
        <title>Sequencing of the genus Arabidopsis reveals a complex history of non-bifurcating speciation and abundant trans-specific polymorphism.</title>
        <authorList>
            <person name="Novikova P.Y."/>
            <person name="Hohmann N."/>
            <person name="Nizhynska V."/>
            <person name="Lanz C."/>
            <person name="Tsuchimatsu T."/>
            <person name="Muir G."/>
            <person name="Guggisberg A."/>
            <person name="Paape T."/>
            <person name="Schmid K."/>
            <person name="Fedorenko O.M."/>
            <person name="Holm S."/>
            <person name="Saell T."/>
            <person name="Schloetterer C."/>
            <person name="Marhold K."/>
            <person name="Widmer A."/>
            <person name="Sese J."/>
            <person name="Shimizu K.K."/>
            <person name="Weigel D."/>
            <person name="Kraemer U."/>
            <person name="Koch M.A."/>
            <person name="Nordborg M."/>
        </authorList>
    </citation>
    <scope>NUCLEOTIDE SEQUENCE</scope>
    <source>
        <strain evidence="8">AS459</strain>
        <strain evidence="9">ASO5</strain>
        <strain evidence="10">ASS3</strain>
    </source>
</reference>
<keyword evidence="5 7" id="KW-0689">Ribosomal protein</keyword>
<geneLocation type="chloroplast" evidence="8"/>
<dbReference type="NCBIfam" id="TIGR00002">
    <property type="entry name" value="S16"/>
    <property type="match status" value="1"/>
</dbReference>
<evidence type="ECO:0000313" key="12">
    <source>
        <dbReference type="EMBL" id="KAG7599806.1"/>
    </source>
</evidence>
<dbReference type="GO" id="GO:0032543">
    <property type="term" value="P:mitochondrial translation"/>
    <property type="evidence" value="ECO:0007669"/>
    <property type="project" value="TreeGrafter"/>
</dbReference>
<evidence type="ECO:0000313" key="10">
    <source>
        <dbReference type="EMBL" id="CZF94953.1"/>
    </source>
</evidence>
<dbReference type="AlphaFoldDB" id="A0A175DSR0"/>
<evidence type="ECO:0000256" key="1">
    <source>
        <dbReference type="ARBA" id="ARBA00004229"/>
    </source>
</evidence>
<dbReference type="GO" id="GO:0015935">
    <property type="term" value="C:small ribosomal subunit"/>
    <property type="evidence" value="ECO:0007669"/>
    <property type="project" value="TreeGrafter"/>
</dbReference>
<dbReference type="Proteomes" id="UP000694251">
    <property type="component" value="Chromosome 6"/>
</dbReference>
<dbReference type="PANTHER" id="PTHR12919:SF20">
    <property type="entry name" value="SMALL RIBOSOMAL SUBUNIT PROTEIN BS16M"/>
    <property type="match status" value="1"/>
</dbReference>
<dbReference type="GO" id="GO:0009507">
    <property type="term" value="C:chloroplast"/>
    <property type="evidence" value="ECO:0007669"/>
    <property type="project" value="UniProtKB-SubCell"/>
</dbReference>
<evidence type="ECO:0000313" key="8">
    <source>
        <dbReference type="EMBL" id="CZF94783.1"/>
    </source>
</evidence>
<dbReference type="PROSITE" id="PS00732">
    <property type="entry name" value="RIBOSOMAL_S16"/>
    <property type="match status" value="1"/>
</dbReference>
<dbReference type="EMBL" id="LT161986">
    <property type="protein sequence ID" value="CZF94953.1"/>
    <property type="molecule type" value="Genomic_DNA"/>
</dbReference>
<name>A0A175DSR0_ARASU</name>
<comment type="subcellular location">
    <subcellularLocation>
        <location evidence="1 7">Plastid</location>
        <location evidence="1 7">Chloroplast</location>
    </subcellularLocation>
</comment>
<dbReference type="RefSeq" id="YP_009258150.1">
    <property type="nucleotide sequence ID" value="NC_030350.1"/>
</dbReference>
<dbReference type="PANTHER" id="PTHR12919">
    <property type="entry name" value="30S RIBOSOMAL PROTEIN S16"/>
    <property type="match status" value="1"/>
</dbReference>
<dbReference type="InterPro" id="IPR023803">
    <property type="entry name" value="Ribosomal_bS16_dom_sf"/>
</dbReference>
<evidence type="ECO:0000313" key="11">
    <source>
        <dbReference type="EMBL" id="KAG7528897.1"/>
    </source>
</evidence>
<evidence type="ECO:0000313" key="9">
    <source>
        <dbReference type="EMBL" id="CZF94868.1"/>
    </source>
</evidence>
<keyword evidence="6 7" id="KW-0687">Ribonucleoprotein</keyword>
<evidence type="ECO:0000256" key="5">
    <source>
        <dbReference type="ARBA" id="ARBA00022980"/>
    </source>
</evidence>
<protein>
    <recommendedName>
        <fullName evidence="7">Small ribosomal subunit protein bS16c</fullName>
    </recommendedName>
</protein>
<accession>A0A175DSR0</accession>
<dbReference type="SMR" id="A0A175DSR0"/>
<proteinExistence type="inferred from homology"/>
<dbReference type="InterPro" id="IPR020592">
    <property type="entry name" value="Ribosomal_bS16_CS"/>
</dbReference>
<dbReference type="EMBL" id="LT161984">
    <property type="protein sequence ID" value="CZF94783.1"/>
    <property type="molecule type" value="Genomic_DNA"/>
</dbReference>
<comment type="similarity">
    <text evidence="2 7">Belongs to the bacterial ribosomal protein bS16 family.</text>
</comment>
<dbReference type="Gene3D" id="3.30.1320.10">
    <property type="match status" value="1"/>
</dbReference>
<gene>
    <name evidence="7 8" type="primary">rps16</name>
    <name evidence="12" type="ORF">ISN44_As06g039750</name>
    <name evidence="11" type="ORF">ISN44_Un153g000320</name>
</gene>